<dbReference type="RefSeq" id="WP_256621415.1">
    <property type="nucleotide sequence ID" value="NZ_JTEO01000001.1"/>
</dbReference>
<comment type="caution">
    <text evidence="2">The sequence shown here is derived from an EMBL/GenBank/DDBJ whole genome shotgun (WGS) entry which is preliminary data.</text>
</comment>
<keyword evidence="1" id="KW-0812">Transmembrane</keyword>
<proteinExistence type="predicted"/>
<dbReference type="EMBL" id="JTEO01000001">
    <property type="protein sequence ID" value="MCQ6961747.1"/>
    <property type="molecule type" value="Genomic_DNA"/>
</dbReference>
<evidence type="ECO:0000313" key="3">
    <source>
        <dbReference type="Proteomes" id="UP001206983"/>
    </source>
</evidence>
<evidence type="ECO:0000256" key="1">
    <source>
        <dbReference type="SAM" id="Phobius"/>
    </source>
</evidence>
<dbReference type="AlphaFoldDB" id="A0AAE3KVU4"/>
<accession>A0AAE3KVU4</accession>
<keyword evidence="1" id="KW-1133">Transmembrane helix</keyword>
<sequence length="77" mass="8430">MSEKIPLPVLNNHPRNQTKKTVSCNSCGTGGCRGGFGIKQGSEKEEAFRLIFLYVAMGIIMFVVAYGIMRLLSYISG</sequence>
<dbReference type="Proteomes" id="UP001206983">
    <property type="component" value="Unassembled WGS sequence"/>
</dbReference>
<dbReference type="PROSITE" id="PS51257">
    <property type="entry name" value="PROKAR_LIPOPROTEIN"/>
    <property type="match status" value="1"/>
</dbReference>
<keyword evidence="3" id="KW-1185">Reference proteome</keyword>
<keyword evidence="1" id="KW-0472">Membrane</keyword>
<evidence type="ECO:0000313" key="2">
    <source>
        <dbReference type="EMBL" id="MCQ6961747.1"/>
    </source>
</evidence>
<protein>
    <submittedName>
        <fullName evidence="2">Uncharacterized protein</fullName>
    </submittedName>
</protein>
<gene>
    <name evidence="2" type="ORF">PV02_00760</name>
</gene>
<name>A0AAE3KVU4_9EURY</name>
<organism evidence="2 3">
    <name type="scientific">Methanolobus chelungpuianus</name>
    <dbReference type="NCBI Taxonomy" id="502115"/>
    <lineage>
        <taxon>Archaea</taxon>
        <taxon>Methanobacteriati</taxon>
        <taxon>Methanobacteriota</taxon>
        <taxon>Stenosarchaea group</taxon>
        <taxon>Methanomicrobia</taxon>
        <taxon>Methanosarcinales</taxon>
        <taxon>Methanosarcinaceae</taxon>
        <taxon>Methanolobus</taxon>
    </lineage>
</organism>
<feature type="transmembrane region" description="Helical" evidence="1">
    <location>
        <begin position="51"/>
        <end position="72"/>
    </location>
</feature>
<reference evidence="2 3" key="1">
    <citation type="journal article" date="2011" name="Appl. Environ. Microbiol.">
        <title>Methanogenic archaea isolated from Taiwan's Chelungpu fault.</title>
        <authorList>
            <person name="Wu S.Y."/>
            <person name="Lai M.C."/>
        </authorList>
    </citation>
    <scope>NUCLEOTIDE SEQUENCE [LARGE SCALE GENOMIC DNA]</scope>
    <source>
        <strain evidence="2 3">St545Mb</strain>
    </source>
</reference>